<reference evidence="2" key="1">
    <citation type="submission" date="2023-07" db="EMBL/GenBank/DDBJ databases">
        <title>30 novel species of actinomycetes from the DSMZ collection.</title>
        <authorList>
            <person name="Nouioui I."/>
        </authorList>
    </citation>
    <scope>NUCLEOTIDE SEQUENCE [LARGE SCALE GENOMIC DNA]</scope>
    <source>
        <strain evidence="2">DSM 44915</strain>
    </source>
</reference>
<dbReference type="Proteomes" id="UP001183410">
    <property type="component" value="Unassembled WGS sequence"/>
</dbReference>
<organism evidence="1 2">
    <name type="scientific">Streptomyces chisholmiae</name>
    <dbReference type="NCBI Taxonomy" id="3075540"/>
    <lineage>
        <taxon>Bacteria</taxon>
        <taxon>Bacillati</taxon>
        <taxon>Actinomycetota</taxon>
        <taxon>Actinomycetes</taxon>
        <taxon>Kitasatosporales</taxon>
        <taxon>Streptomycetaceae</taxon>
        <taxon>Streptomyces</taxon>
    </lineage>
</organism>
<keyword evidence="2" id="KW-1185">Reference proteome</keyword>
<dbReference type="EMBL" id="JAVREO010000025">
    <property type="protein sequence ID" value="MDT0270244.1"/>
    <property type="molecule type" value="Genomic_DNA"/>
</dbReference>
<evidence type="ECO:0000313" key="2">
    <source>
        <dbReference type="Proteomes" id="UP001183410"/>
    </source>
</evidence>
<name>A0ABU2K0E0_9ACTN</name>
<sequence length="69" mass="7228">MDTDTGRSWTAELPAAPAVGDDVLHLKTITDDAGRLADVETGNQVASRCWIVGGNPGGERLHINLTAEA</sequence>
<evidence type="ECO:0000313" key="1">
    <source>
        <dbReference type="EMBL" id="MDT0270244.1"/>
    </source>
</evidence>
<comment type="caution">
    <text evidence="1">The sequence shown here is derived from an EMBL/GenBank/DDBJ whole genome shotgun (WGS) entry which is preliminary data.</text>
</comment>
<protein>
    <submittedName>
        <fullName evidence="1">Uncharacterized protein</fullName>
    </submittedName>
</protein>
<proteinExistence type="predicted"/>
<dbReference type="RefSeq" id="WP_311670324.1">
    <property type="nucleotide sequence ID" value="NZ_JAVREO010000025.1"/>
</dbReference>
<gene>
    <name evidence="1" type="ORF">RM844_28635</name>
</gene>
<accession>A0ABU2K0E0</accession>